<dbReference type="GO" id="GO:0006740">
    <property type="term" value="P:NADPH regeneration"/>
    <property type="evidence" value="ECO:0007669"/>
    <property type="project" value="TreeGrafter"/>
</dbReference>
<evidence type="ECO:0000259" key="12">
    <source>
        <dbReference type="SMART" id="SM01002"/>
    </source>
</evidence>
<dbReference type="AlphaFoldDB" id="A0A2K6F987"/>
<dbReference type="SUPFAM" id="SSF51735">
    <property type="entry name" value="NAD(P)-binding Rossmann-fold domains"/>
    <property type="match status" value="1"/>
</dbReference>
<dbReference type="SMART" id="SM01003">
    <property type="entry name" value="AlaDh_PNT_N"/>
    <property type="match status" value="1"/>
</dbReference>
<dbReference type="Proteomes" id="UP000233160">
    <property type="component" value="Unassembled WGS sequence"/>
</dbReference>
<dbReference type="PANTHER" id="PTHR10160:SF22">
    <property type="entry name" value="NAD(P) TRANSHYDROGENASE, MITOCHONDRIAL"/>
    <property type="match status" value="1"/>
</dbReference>
<evidence type="ECO:0000256" key="1">
    <source>
        <dbReference type="ARBA" id="ARBA00004141"/>
    </source>
</evidence>
<evidence type="ECO:0000256" key="3">
    <source>
        <dbReference type="ARBA" id="ARBA00012943"/>
    </source>
</evidence>
<proteinExistence type="inferred from homology"/>
<dbReference type="Gene3D" id="3.40.50.1220">
    <property type="entry name" value="TPP-binding domain"/>
    <property type="match status" value="2"/>
</dbReference>
<dbReference type="GO" id="GO:0008750">
    <property type="term" value="F:proton-translocating NAD(P)+ transhydrogenase activity"/>
    <property type="evidence" value="ECO:0007669"/>
    <property type="project" value="UniProtKB-EC"/>
</dbReference>
<evidence type="ECO:0000313" key="15">
    <source>
        <dbReference type="Proteomes" id="UP000233160"/>
    </source>
</evidence>
<dbReference type="CDD" id="cd05304">
    <property type="entry name" value="Rubrum_tdh"/>
    <property type="match status" value="1"/>
</dbReference>
<accession>A0A2K6F987</accession>
<dbReference type="Pfam" id="PF02233">
    <property type="entry name" value="PNTB"/>
    <property type="match status" value="1"/>
</dbReference>
<comment type="subcellular location">
    <subcellularLocation>
        <location evidence="1">Membrane</location>
        <topology evidence="1">Multi-pass membrane protein</topology>
    </subcellularLocation>
</comment>
<dbReference type="InterPro" id="IPR034300">
    <property type="entry name" value="PNTB-like"/>
</dbReference>
<evidence type="ECO:0000256" key="8">
    <source>
        <dbReference type="ARBA" id="ARBA00023027"/>
    </source>
</evidence>
<dbReference type="SUPFAM" id="SSF52283">
    <property type="entry name" value="Formate/glycerate dehydrogenase catalytic domain-like"/>
    <property type="match status" value="1"/>
</dbReference>
<evidence type="ECO:0000313" key="14">
    <source>
        <dbReference type="Ensembl" id="ENSPCOP00000010546.1"/>
    </source>
</evidence>
<comment type="catalytic activity">
    <reaction evidence="10">
        <text>NAD(+) + NADPH + H(+)(in) = NADH + NADP(+) + H(+)(out)</text>
        <dbReference type="Rhea" id="RHEA:47992"/>
        <dbReference type="ChEBI" id="CHEBI:15378"/>
        <dbReference type="ChEBI" id="CHEBI:57540"/>
        <dbReference type="ChEBI" id="CHEBI:57783"/>
        <dbReference type="ChEBI" id="CHEBI:57945"/>
        <dbReference type="ChEBI" id="CHEBI:58349"/>
        <dbReference type="EC" id="7.1.1.1"/>
    </reaction>
</comment>
<dbReference type="SMART" id="SM01002">
    <property type="entry name" value="AlaDh_PNT_C"/>
    <property type="match status" value="1"/>
</dbReference>
<evidence type="ECO:0000256" key="7">
    <source>
        <dbReference type="ARBA" id="ARBA00022989"/>
    </source>
</evidence>
<feature type="domain" description="Alanine dehydrogenase/pyridine nucleotide transhydrogenase NAD(H)-binding" evidence="12">
    <location>
        <begin position="208"/>
        <end position="365"/>
    </location>
</feature>
<dbReference type="InterPro" id="IPR007886">
    <property type="entry name" value="AlaDH/PNT_N"/>
</dbReference>
<gene>
    <name evidence="14" type="primary">NNT</name>
</gene>
<dbReference type="GeneTree" id="ENSGT00390000004624"/>
<evidence type="ECO:0000259" key="13">
    <source>
        <dbReference type="SMART" id="SM01003"/>
    </source>
</evidence>
<keyword evidence="9 11" id="KW-0472">Membrane</keyword>
<evidence type="ECO:0000256" key="6">
    <source>
        <dbReference type="ARBA" id="ARBA00022967"/>
    </source>
</evidence>
<keyword evidence="7 11" id="KW-1133">Transmembrane helix</keyword>
<dbReference type="InterPro" id="IPR036291">
    <property type="entry name" value="NAD(P)-bd_dom_sf"/>
</dbReference>
<dbReference type="PROSITE" id="PS00836">
    <property type="entry name" value="ALADH_PNT_1"/>
    <property type="match status" value="1"/>
</dbReference>
<keyword evidence="8" id="KW-0520">NAD</keyword>
<evidence type="ECO:0000256" key="10">
    <source>
        <dbReference type="ARBA" id="ARBA00048202"/>
    </source>
</evidence>
<feature type="transmembrane region" description="Helical" evidence="11">
    <location>
        <begin position="493"/>
        <end position="514"/>
    </location>
</feature>
<name>A0A2K6F987_PROCO</name>
<dbReference type="Gene3D" id="3.40.50.720">
    <property type="entry name" value="NAD(P)-binding Rossmann-like Domain"/>
    <property type="match status" value="2"/>
</dbReference>
<keyword evidence="4 11" id="KW-0812">Transmembrane</keyword>
<dbReference type="FunFam" id="3.40.50.720:FF:000063">
    <property type="entry name" value="NAD(P) transhydrogenase subunit alpha"/>
    <property type="match status" value="1"/>
</dbReference>
<reference evidence="14" key="2">
    <citation type="submission" date="2025-09" db="UniProtKB">
        <authorList>
            <consortium name="Ensembl"/>
        </authorList>
    </citation>
    <scope>IDENTIFICATION</scope>
</reference>
<sequence>MANLLKTVVTGCSCPLLSNLGSCKVLPGKKDFLRTFHTHQALWCKAPVKPGIPYKQLTIGVPKEIFQNEKRVALSPAGVQALVKQGFNVVVESGAGEASKFSDDHYRAAGAQIQGAKEALASDLVVKVRAPMVNPTLGAHEADFLKASGTLISFIYPAQNPDLLNKLSKRKTTVLAMDQVPRVTIAQGYDALSSMANIAGYKAVVLAANHFGRFFTGQITAAGKVPPAKILIVGGGVAGLASAGAAKSMGAIVRGFDTRAAALEQFKSLGAEPLEVDLKESGEGQGGYAKEMSKEFIEAEMKLFAQQCKEVDILISTALIPGLTIAKRIQISDLPQLVAAFHSLVGLAAVLTCIAEYIVEYPHFAMDAAANLTKVVAYLGTYIGGVTFSGSLVAYGKLQGILKSAPLLLPGRHLLNAGLLAASVGGMIPFMMDPSFTTGITCLGSVSALSAVMGVTLTAAIGGADMPVVITVLNSYSGWALCAEGFLLNNNLLTIVGALIGSSGAILSYIMCVAMNRSLANVILGGYGTTSTAGGKPMEISGTHTEINLDNAIDMIREANNIIITPGYGLCAAKAQYPIADLVKMLTEQGKKAGVPYDIVLEMDEINHDFPDTDLVLVIGANDTVNSAAQEDPNSIIAGMPVLEVWKSKQVIVMKRSLGVGYAAVDNPIFYKPNTAMLLGDAKKTCDALQAKVRESYQK</sequence>
<evidence type="ECO:0000256" key="11">
    <source>
        <dbReference type="SAM" id="Phobius"/>
    </source>
</evidence>
<dbReference type="Pfam" id="PF05222">
    <property type="entry name" value="AlaDh_PNT_N"/>
    <property type="match status" value="1"/>
</dbReference>
<dbReference type="InterPro" id="IPR008142">
    <property type="entry name" value="AlaDH/PNT_CS1"/>
</dbReference>
<dbReference type="InterPro" id="IPR008143">
    <property type="entry name" value="Ala_DH/PNT_CS2"/>
</dbReference>
<reference evidence="14" key="1">
    <citation type="submission" date="2025-08" db="UniProtKB">
        <authorList>
            <consortium name="Ensembl"/>
        </authorList>
    </citation>
    <scope>IDENTIFICATION</scope>
</reference>
<feature type="domain" description="Alanine dehydrogenase/pyridine nucleotide transhydrogenase N-terminal" evidence="13">
    <location>
        <begin position="60"/>
        <end position="199"/>
    </location>
</feature>
<comment type="similarity">
    <text evidence="2">In the N-terminal section; belongs to the AlaDH/PNT family.</text>
</comment>
<dbReference type="PANTHER" id="PTHR10160">
    <property type="entry name" value="NAD(P) TRANSHYDROGENASE"/>
    <property type="match status" value="1"/>
</dbReference>
<keyword evidence="5" id="KW-0521">NADP</keyword>
<dbReference type="InterPro" id="IPR029035">
    <property type="entry name" value="DHS-like_NAD/FAD-binding_dom"/>
</dbReference>
<evidence type="ECO:0000256" key="4">
    <source>
        <dbReference type="ARBA" id="ARBA00022692"/>
    </source>
</evidence>
<organism evidence="14 15">
    <name type="scientific">Propithecus coquereli</name>
    <name type="common">Coquerel's sifaka</name>
    <name type="synonym">Propithecus verreauxi coquereli</name>
    <dbReference type="NCBI Taxonomy" id="379532"/>
    <lineage>
        <taxon>Eukaryota</taxon>
        <taxon>Metazoa</taxon>
        <taxon>Chordata</taxon>
        <taxon>Craniata</taxon>
        <taxon>Vertebrata</taxon>
        <taxon>Euteleostomi</taxon>
        <taxon>Mammalia</taxon>
        <taxon>Eutheria</taxon>
        <taxon>Euarchontoglires</taxon>
        <taxon>Primates</taxon>
        <taxon>Strepsirrhini</taxon>
        <taxon>Lemuriformes</taxon>
        <taxon>Indriidae</taxon>
        <taxon>Propithecus</taxon>
    </lineage>
</organism>
<dbReference type="PROSITE" id="PS00837">
    <property type="entry name" value="ALADH_PNT_2"/>
    <property type="match status" value="1"/>
</dbReference>
<dbReference type="InterPro" id="IPR007698">
    <property type="entry name" value="AlaDH/PNT_NAD(H)-bd"/>
</dbReference>
<feature type="transmembrane region" description="Helical" evidence="11">
    <location>
        <begin position="375"/>
        <end position="394"/>
    </location>
</feature>
<dbReference type="GO" id="GO:0005743">
    <property type="term" value="C:mitochondrial inner membrane"/>
    <property type="evidence" value="ECO:0007669"/>
    <property type="project" value="TreeGrafter"/>
</dbReference>
<evidence type="ECO:0000256" key="5">
    <source>
        <dbReference type="ARBA" id="ARBA00022857"/>
    </source>
</evidence>
<dbReference type="EC" id="7.1.1.1" evidence="3"/>
<keyword evidence="15" id="KW-1185">Reference proteome</keyword>
<dbReference type="GO" id="GO:0050661">
    <property type="term" value="F:NADP binding"/>
    <property type="evidence" value="ECO:0007669"/>
    <property type="project" value="TreeGrafter"/>
</dbReference>
<keyword evidence="6" id="KW-1278">Translocase</keyword>
<dbReference type="GO" id="GO:0016491">
    <property type="term" value="F:oxidoreductase activity"/>
    <property type="evidence" value="ECO:0007669"/>
    <property type="project" value="InterPro"/>
</dbReference>
<evidence type="ECO:0000256" key="9">
    <source>
        <dbReference type="ARBA" id="ARBA00023136"/>
    </source>
</evidence>
<dbReference type="Ensembl" id="ENSPCOT00000021126.1">
    <property type="protein sequence ID" value="ENSPCOP00000010546.1"/>
    <property type="gene ID" value="ENSPCOG00000016719.1"/>
</dbReference>
<feature type="transmembrane region" description="Helical" evidence="11">
    <location>
        <begin position="414"/>
        <end position="432"/>
    </location>
</feature>
<evidence type="ECO:0000256" key="2">
    <source>
        <dbReference type="ARBA" id="ARBA00005624"/>
    </source>
</evidence>
<dbReference type="SUPFAM" id="SSF52467">
    <property type="entry name" value="DHS-like NAD/FAD-binding domain"/>
    <property type="match status" value="1"/>
</dbReference>
<protein>
    <recommendedName>
        <fullName evidence="3">proton-translocating NAD(P)(+) transhydrogenase</fullName>
        <ecNumber evidence="3">7.1.1.1</ecNumber>
    </recommendedName>
</protein>
<feature type="transmembrane region" description="Helical" evidence="11">
    <location>
        <begin position="337"/>
        <end position="359"/>
    </location>
</feature>